<protein>
    <submittedName>
        <fullName evidence="2">Uncharacterized protein</fullName>
    </submittedName>
</protein>
<dbReference type="KEGG" id="geh:HYN69_18570"/>
<evidence type="ECO:0000313" key="3">
    <source>
        <dbReference type="Proteomes" id="UP000244496"/>
    </source>
</evidence>
<feature type="region of interest" description="Disordered" evidence="1">
    <location>
        <begin position="147"/>
        <end position="187"/>
    </location>
</feature>
<geneLocation type="plasmid" evidence="2 3">
    <name>unnamed1</name>
</geneLocation>
<dbReference type="RefSeq" id="WP_108437411.1">
    <property type="nucleotide sequence ID" value="NZ_CP028919.1"/>
</dbReference>
<keyword evidence="3" id="KW-1185">Reference proteome</keyword>
<feature type="compositionally biased region" description="Polar residues" evidence="1">
    <location>
        <begin position="178"/>
        <end position="187"/>
    </location>
</feature>
<proteinExistence type="predicted"/>
<evidence type="ECO:0000313" key="2">
    <source>
        <dbReference type="EMBL" id="AWB50606.1"/>
    </source>
</evidence>
<gene>
    <name evidence="2" type="ORF">HYN69_18570</name>
</gene>
<evidence type="ECO:0000256" key="1">
    <source>
        <dbReference type="SAM" id="MobiDB-lite"/>
    </source>
</evidence>
<feature type="region of interest" description="Disordered" evidence="1">
    <location>
        <begin position="1"/>
        <end position="24"/>
    </location>
</feature>
<accession>A0A2S0US14</accession>
<name>A0A2S0US14_9RHOB</name>
<feature type="compositionally biased region" description="Low complexity" evidence="1">
    <location>
        <begin position="148"/>
        <end position="159"/>
    </location>
</feature>
<feature type="compositionally biased region" description="Basic and acidic residues" evidence="1">
    <location>
        <begin position="1"/>
        <end position="11"/>
    </location>
</feature>
<sequence>MDALSRIESEARSAAGSLQSKLSDQVEHARDYAADRASVVEGFTADLRQNIAQGLEHLSESAREQVMAAREQSYAAWLRAERVVKGGSREIVTLVEEHPVAVGAVALAVGAVAGMAFIKSGEADRNSPAYWTKGQGRTANPVRSVYRSTADGTGSASSGIVSTGGAGSPDGNLAMPDNNPSGTVPPR</sequence>
<keyword evidence="2" id="KW-0614">Plasmid</keyword>
<organism evidence="2 3">
    <name type="scientific">Paragemmobacter aquarius</name>
    <dbReference type="NCBI Taxonomy" id="2169400"/>
    <lineage>
        <taxon>Bacteria</taxon>
        <taxon>Pseudomonadati</taxon>
        <taxon>Pseudomonadota</taxon>
        <taxon>Alphaproteobacteria</taxon>
        <taxon>Rhodobacterales</taxon>
        <taxon>Paracoccaceae</taxon>
        <taxon>Paragemmobacter</taxon>
    </lineage>
</organism>
<reference evidence="2 3" key="1">
    <citation type="submission" date="2018-04" db="EMBL/GenBank/DDBJ databases">
        <title>Genome sequencing of Gemmobacter.</title>
        <authorList>
            <person name="Yi H."/>
            <person name="Baek M.-G."/>
        </authorList>
    </citation>
    <scope>NUCLEOTIDE SEQUENCE [LARGE SCALE GENOMIC DNA]</scope>
    <source>
        <strain evidence="2 3">HYN0069</strain>
        <plasmid evidence="2 3">unnamed1</plasmid>
    </source>
</reference>
<dbReference type="Proteomes" id="UP000244496">
    <property type="component" value="Plasmid unnamed1"/>
</dbReference>
<dbReference type="AlphaFoldDB" id="A0A2S0US14"/>
<dbReference type="EMBL" id="CP028919">
    <property type="protein sequence ID" value="AWB50606.1"/>
    <property type="molecule type" value="Genomic_DNA"/>
</dbReference>